<evidence type="ECO:0000256" key="3">
    <source>
        <dbReference type="ARBA" id="ARBA00022786"/>
    </source>
</evidence>
<evidence type="ECO:0000256" key="7">
    <source>
        <dbReference type="ARBA" id="ARBA00060202"/>
    </source>
</evidence>
<dbReference type="SMART" id="SM00212">
    <property type="entry name" value="UBCc"/>
    <property type="match status" value="1"/>
</dbReference>
<keyword evidence="5" id="KW-0832">Ubl conjugation</keyword>
<evidence type="ECO:0000256" key="4">
    <source>
        <dbReference type="ARBA" id="ARBA00022840"/>
    </source>
</evidence>
<dbReference type="PROSITE" id="PS00183">
    <property type="entry name" value="UBC_1"/>
    <property type="match status" value="1"/>
</dbReference>
<organism evidence="18 19">
    <name type="scientific">Lupinus angustifolius</name>
    <name type="common">Narrow-leaved blue lupine</name>
    <dbReference type="NCBI Taxonomy" id="3871"/>
    <lineage>
        <taxon>Eukaryota</taxon>
        <taxon>Viridiplantae</taxon>
        <taxon>Streptophyta</taxon>
        <taxon>Embryophyta</taxon>
        <taxon>Tracheophyta</taxon>
        <taxon>Spermatophyta</taxon>
        <taxon>Magnoliopsida</taxon>
        <taxon>eudicotyledons</taxon>
        <taxon>Gunneridae</taxon>
        <taxon>Pentapetalae</taxon>
        <taxon>rosids</taxon>
        <taxon>fabids</taxon>
        <taxon>Fabales</taxon>
        <taxon>Fabaceae</taxon>
        <taxon>Papilionoideae</taxon>
        <taxon>50 kb inversion clade</taxon>
        <taxon>genistoids sensu lato</taxon>
        <taxon>core genistoids</taxon>
        <taxon>Genisteae</taxon>
        <taxon>Lupinus</taxon>
    </lineage>
</organism>
<accession>A0A1J7FP12</accession>
<evidence type="ECO:0000256" key="16">
    <source>
        <dbReference type="SAM" id="MobiDB-lite"/>
    </source>
</evidence>
<keyword evidence="2 15" id="KW-0547">Nucleotide-binding</keyword>
<dbReference type="GO" id="GO:0004842">
    <property type="term" value="F:ubiquitin-protein transferase activity"/>
    <property type="evidence" value="ECO:0007669"/>
    <property type="project" value="UniProtKB-ARBA"/>
</dbReference>
<dbReference type="GO" id="GO:0005524">
    <property type="term" value="F:ATP binding"/>
    <property type="evidence" value="ECO:0007669"/>
    <property type="project" value="UniProtKB-UniRule"/>
</dbReference>
<evidence type="ECO:0000256" key="14">
    <source>
        <dbReference type="PROSITE-ProRule" id="PRU10133"/>
    </source>
</evidence>
<gene>
    <name evidence="18" type="ORF">TanjilG_03449</name>
</gene>
<dbReference type="InterPro" id="IPR000608">
    <property type="entry name" value="UBC"/>
</dbReference>
<dbReference type="Pfam" id="PF00179">
    <property type="entry name" value="UQ_con"/>
    <property type="match status" value="1"/>
</dbReference>
<evidence type="ECO:0000256" key="11">
    <source>
        <dbReference type="ARBA" id="ARBA00077502"/>
    </source>
</evidence>
<feature type="active site" description="Glycyl thioester intermediate" evidence="14">
    <location>
        <position position="69"/>
    </location>
</feature>
<comment type="subunit">
    <text evidence="8">Interacts with MAEA and WDR26, components of the CTLH complex that contains GID4, RANBP9 and/or RANBP10, MKLN1, MAEA, RMND5A (or alternatively its paralog RMND5B), GID8, ARMC8, WDR26 and YPEL5.</text>
</comment>
<dbReference type="AlphaFoldDB" id="A0A1J7FP12"/>
<evidence type="ECO:0000256" key="9">
    <source>
        <dbReference type="ARBA" id="ARBA00072436"/>
    </source>
</evidence>
<dbReference type="CDD" id="cd23797">
    <property type="entry name" value="UBCc_UBE2H"/>
    <property type="match status" value="1"/>
</dbReference>
<dbReference type="STRING" id="3871.A0A1J7FP12"/>
<sequence>MSKHKVETFNDELKEFHVHFHGPKDSPYQGGVWKVRVELPDEYPHNSPSIEFINKIYHPNIDDITGSVCLDVINQAWSPMFDLVNVFEMFLPQLLLYPNELDPLHPEAAALMIHDLAAYELKVKEYCERYAKPSDIGIEPEKKPTDEEITGDENDENDTNDEQEAADKPDP</sequence>
<keyword evidence="3 15" id="KW-0833">Ubl conjugation pathway</keyword>
<keyword evidence="1" id="KW-0808">Transferase</keyword>
<keyword evidence="19" id="KW-1185">Reference proteome</keyword>
<dbReference type="PANTHER" id="PTHR24068">
    <property type="entry name" value="UBIQUITIN-CONJUGATING ENZYME E2"/>
    <property type="match status" value="1"/>
</dbReference>
<name>A0A1J7FP12_LUPAN</name>
<evidence type="ECO:0000256" key="6">
    <source>
        <dbReference type="ARBA" id="ARBA00022990"/>
    </source>
</evidence>
<evidence type="ECO:0000256" key="2">
    <source>
        <dbReference type="ARBA" id="ARBA00022741"/>
    </source>
</evidence>
<dbReference type="SUPFAM" id="SSF54495">
    <property type="entry name" value="UBC-like"/>
    <property type="match status" value="1"/>
</dbReference>
<evidence type="ECO:0000256" key="13">
    <source>
        <dbReference type="ARBA" id="ARBA00082119"/>
    </source>
</evidence>
<evidence type="ECO:0000256" key="12">
    <source>
        <dbReference type="ARBA" id="ARBA00078369"/>
    </source>
</evidence>
<dbReference type="Gene3D" id="3.10.110.10">
    <property type="entry name" value="Ubiquitin Conjugating Enzyme"/>
    <property type="match status" value="1"/>
</dbReference>
<evidence type="ECO:0000256" key="10">
    <source>
        <dbReference type="ARBA" id="ARBA00076312"/>
    </source>
</evidence>
<evidence type="ECO:0000259" key="17">
    <source>
        <dbReference type="PROSITE" id="PS50127"/>
    </source>
</evidence>
<evidence type="ECO:0000256" key="15">
    <source>
        <dbReference type="RuleBase" id="RU362109"/>
    </source>
</evidence>
<dbReference type="InterPro" id="IPR023313">
    <property type="entry name" value="UBQ-conjugating_AS"/>
</dbReference>
<feature type="region of interest" description="Disordered" evidence="16">
    <location>
        <begin position="134"/>
        <end position="171"/>
    </location>
</feature>
<comment type="similarity">
    <text evidence="15">Belongs to the ubiquitin-conjugating enzyme family.</text>
</comment>
<feature type="domain" description="UBC core" evidence="17">
    <location>
        <begin position="1"/>
        <end position="132"/>
    </location>
</feature>
<dbReference type="OMA" id="QQWSAVY"/>
<dbReference type="InterPro" id="IPR016135">
    <property type="entry name" value="UBQ-conjugating_enzyme/RWD"/>
</dbReference>
<protein>
    <recommendedName>
        <fullName evidence="9">Ubiquitin-conjugating enzyme E2 H</fullName>
    </recommendedName>
    <alternativeName>
        <fullName evidence="12">(E3-independent) E2 ubiquitin-conjugating enzyme H</fullName>
    </alternativeName>
    <alternativeName>
        <fullName evidence="10">E2 ubiquitin-conjugating enzyme H</fullName>
    </alternativeName>
    <alternativeName>
        <fullName evidence="13">Ubiquitin carrier protein H</fullName>
    </alternativeName>
    <alternativeName>
        <fullName evidence="11">Ubiquitin-protein ligase H</fullName>
    </alternativeName>
</protein>
<keyword evidence="6" id="KW-0007">Acetylation</keyword>
<dbReference type="PROSITE" id="PS50127">
    <property type="entry name" value="UBC_2"/>
    <property type="match status" value="1"/>
</dbReference>
<dbReference type="Proteomes" id="UP000188354">
    <property type="component" value="Unassembled WGS sequence"/>
</dbReference>
<evidence type="ECO:0000313" key="19">
    <source>
        <dbReference type="Proteomes" id="UP000188354"/>
    </source>
</evidence>
<dbReference type="FunFam" id="3.10.110.10:FF:000078">
    <property type="entry name" value="ubiquitin-conjugating enzyme E2 H isoform X2"/>
    <property type="match status" value="1"/>
</dbReference>
<evidence type="ECO:0000256" key="8">
    <source>
        <dbReference type="ARBA" id="ARBA00063081"/>
    </source>
</evidence>
<reference evidence="18 19" key="1">
    <citation type="journal article" date="2017" name="Plant Biotechnol. J.">
        <title>A comprehensive draft genome sequence for lupin (Lupinus angustifolius), an emerging health food: insights into plant-microbe interactions and legume evolution.</title>
        <authorList>
            <person name="Hane J.K."/>
            <person name="Ming Y."/>
            <person name="Kamphuis L.G."/>
            <person name="Nelson M.N."/>
            <person name="Garg G."/>
            <person name="Atkins C.A."/>
            <person name="Bayer P.E."/>
            <person name="Bravo A."/>
            <person name="Bringans S."/>
            <person name="Cannon S."/>
            <person name="Edwards D."/>
            <person name="Foley R."/>
            <person name="Gao L.L."/>
            <person name="Harrison M.J."/>
            <person name="Huang W."/>
            <person name="Hurgobin B."/>
            <person name="Li S."/>
            <person name="Liu C.W."/>
            <person name="McGrath A."/>
            <person name="Morahan G."/>
            <person name="Murray J."/>
            <person name="Weller J."/>
            <person name="Jian J."/>
            <person name="Singh K.B."/>
        </authorList>
    </citation>
    <scope>NUCLEOTIDE SEQUENCE [LARGE SCALE GENOMIC DNA]</scope>
    <source>
        <strain evidence="19">cv. Tanjil</strain>
        <tissue evidence="18">Whole plant</tissue>
    </source>
</reference>
<keyword evidence="4 15" id="KW-0067">ATP-binding</keyword>
<dbReference type="Gramene" id="OIV89747">
    <property type="protein sequence ID" value="OIV89747"/>
    <property type="gene ID" value="TanjilG_03449"/>
</dbReference>
<evidence type="ECO:0000256" key="5">
    <source>
        <dbReference type="ARBA" id="ARBA00022843"/>
    </source>
</evidence>
<dbReference type="EMBL" id="KV862247">
    <property type="protein sequence ID" value="OIV89747.1"/>
    <property type="molecule type" value="Genomic_DNA"/>
</dbReference>
<comment type="function">
    <text evidence="7">Accepts ubiquitin from the E1 complex and catalyzes its covalent attachment to other proteins. E2 ubiquitin conjugating enzyme that transfers ubiquitin to MAEA, a core component of the CTLH E3 ubiquitin-protein ligase complex. In vitro catalyzes 'Lys-11'- and 'Lys-48'-linked polyubiquitination. Capable, in vitro, to ubiquitinate histone H2A.</text>
</comment>
<evidence type="ECO:0000256" key="1">
    <source>
        <dbReference type="ARBA" id="ARBA00022679"/>
    </source>
</evidence>
<evidence type="ECO:0000313" key="18">
    <source>
        <dbReference type="EMBL" id="OIV89747.1"/>
    </source>
</evidence>
<proteinExistence type="inferred from homology"/>
<feature type="compositionally biased region" description="Acidic residues" evidence="16">
    <location>
        <begin position="147"/>
        <end position="164"/>
    </location>
</feature>